<dbReference type="AlphaFoldDB" id="A0A9J5YA74"/>
<proteinExistence type="predicted"/>
<reference evidence="2 3" key="1">
    <citation type="submission" date="2020-09" db="EMBL/GenBank/DDBJ databases">
        <title>De no assembly of potato wild relative species, Solanum commersonii.</title>
        <authorList>
            <person name="Cho K."/>
        </authorList>
    </citation>
    <scope>NUCLEOTIDE SEQUENCE [LARGE SCALE GENOMIC DNA]</scope>
    <source>
        <strain evidence="2">LZ3.2</strain>
        <tissue evidence="2">Leaf</tissue>
    </source>
</reference>
<keyword evidence="3" id="KW-1185">Reference proteome</keyword>
<dbReference type="OrthoDB" id="427002at2759"/>
<feature type="region of interest" description="Disordered" evidence="1">
    <location>
        <begin position="1"/>
        <end position="36"/>
    </location>
</feature>
<accession>A0A9J5YA74</accession>
<evidence type="ECO:0000256" key="1">
    <source>
        <dbReference type="SAM" id="MobiDB-lite"/>
    </source>
</evidence>
<organism evidence="2 3">
    <name type="scientific">Solanum commersonii</name>
    <name type="common">Commerson's wild potato</name>
    <name type="synonym">Commerson's nightshade</name>
    <dbReference type="NCBI Taxonomy" id="4109"/>
    <lineage>
        <taxon>Eukaryota</taxon>
        <taxon>Viridiplantae</taxon>
        <taxon>Streptophyta</taxon>
        <taxon>Embryophyta</taxon>
        <taxon>Tracheophyta</taxon>
        <taxon>Spermatophyta</taxon>
        <taxon>Magnoliopsida</taxon>
        <taxon>eudicotyledons</taxon>
        <taxon>Gunneridae</taxon>
        <taxon>Pentapetalae</taxon>
        <taxon>asterids</taxon>
        <taxon>lamiids</taxon>
        <taxon>Solanales</taxon>
        <taxon>Solanaceae</taxon>
        <taxon>Solanoideae</taxon>
        <taxon>Solaneae</taxon>
        <taxon>Solanum</taxon>
    </lineage>
</organism>
<evidence type="ECO:0000313" key="2">
    <source>
        <dbReference type="EMBL" id="KAG5596823.1"/>
    </source>
</evidence>
<gene>
    <name evidence="2" type="ORF">H5410_038055</name>
</gene>
<dbReference type="EMBL" id="JACXVP010000007">
    <property type="protein sequence ID" value="KAG5596823.1"/>
    <property type="molecule type" value="Genomic_DNA"/>
</dbReference>
<name>A0A9J5YA74_SOLCO</name>
<comment type="caution">
    <text evidence="2">The sequence shown here is derived from an EMBL/GenBank/DDBJ whole genome shotgun (WGS) entry which is preliminary data.</text>
</comment>
<dbReference type="Proteomes" id="UP000824120">
    <property type="component" value="Chromosome 7"/>
</dbReference>
<feature type="compositionally biased region" description="Basic and acidic residues" evidence="1">
    <location>
        <begin position="1"/>
        <end position="35"/>
    </location>
</feature>
<sequence>MTSEIGRGRREARGEIGRRRREASEIGRGRREASKSGRRISFRFEVKELKHLPVEILMEAIIDSCDINDGSDSDSDADDTDLVRKSKAIADERKREEEDGDLELQLNIKEEADEFRLPTTEVCIMFKFLIRGFTCQMGKIMNAKYVGLVVYDSQFPVGATPEYMAGHYMES</sequence>
<protein>
    <submittedName>
        <fullName evidence="2">Uncharacterized protein</fullName>
    </submittedName>
</protein>
<evidence type="ECO:0000313" key="3">
    <source>
        <dbReference type="Proteomes" id="UP000824120"/>
    </source>
</evidence>
<dbReference type="Gene3D" id="3.30.70.1170">
    <property type="entry name" value="Sun protein, domain 3"/>
    <property type="match status" value="1"/>
</dbReference>